<sequence length="94" mass="10593">MCVTGLSIRHVAERFQRSNNTISKYFQKILNAVSTGSFYNKHVQLPRVGDPTPEYIRGSSKFYPFFQDAIGAMDGTHINCCPSAADRHAARNRK</sequence>
<dbReference type="InterPro" id="IPR058353">
    <property type="entry name" value="DUF8040"/>
</dbReference>
<dbReference type="PANTHER" id="PTHR22930">
    <property type="match status" value="1"/>
</dbReference>
<dbReference type="AlphaFoldDB" id="A0A0D2KFR7"/>
<dbReference type="InterPro" id="IPR045249">
    <property type="entry name" value="HARBI1-like"/>
</dbReference>
<organism evidence="2 3">
    <name type="scientific">Hypholoma sublateritium (strain FD-334 SS-4)</name>
    <dbReference type="NCBI Taxonomy" id="945553"/>
    <lineage>
        <taxon>Eukaryota</taxon>
        <taxon>Fungi</taxon>
        <taxon>Dikarya</taxon>
        <taxon>Basidiomycota</taxon>
        <taxon>Agaricomycotina</taxon>
        <taxon>Agaricomycetes</taxon>
        <taxon>Agaricomycetidae</taxon>
        <taxon>Agaricales</taxon>
        <taxon>Agaricineae</taxon>
        <taxon>Strophariaceae</taxon>
        <taxon>Hypholoma</taxon>
    </lineage>
</organism>
<dbReference type="PANTHER" id="PTHR22930:SF228">
    <property type="entry name" value="PROTEIN ALP1-LIKE"/>
    <property type="match status" value="1"/>
</dbReference>
<dbReference type="OrthoDB" id="1681765at2759"/>
<protein>
    <recommendedName>
        <fullName evidence="1">DUF8040 domain-containing protein</fullName>
    </recommendedName>
</protein>
<keyword evidence="3" id="KW-1185">Reference proteome</keyword>
<proteinExistence type="predicted"/>
<dbReference type="Proteomes" id="UP000054270">
    <property type="component" value="Unassembled WGS sequence"/>
</dbReference>
<dbReference type="EMBL" id="KN817763">
    <property type="protein sequence ID" value="KJA13257.1"/>
    <property type="molecule type" value="Genomic_DNA"/>
</dbReference>
<feature type="domain" description="DUF8040" evidence="1">
    <location>
        <begin position="1"/>
        <end position="34"/>
    </location>
</feature>
<accession>A0A0D2KFR7</accession>
<feature type="non-terminal residue" evidence="2">
    <location>
        <position position="94"/>
    </location>
</feature>
<reference evidence="3" key="1">
    <citation type="submission" date="2014-04" db="EMBL/GenBank/DDBJ databases">
        <title>Evolutionary Origins and Diversification of the Mycorrhizal Mutualists.</title>
        <authorList>
            <consortium name="DOE Joint Genome Institute"/>
            <consortium name="Mycorrhizal Genomics Consortium"/>
            <person name="Kohler A."/>
            <person name="Kuo A."/>
            <person name="Nagy L.G."/>
            <person name="Floudas D."/>
            <person name="Copeland A."/>
            <person name="Barry K.W."/>
            <person name="Cichocki N."/>
            <person name="Veneault-Fourrey C."/>
            <person name="LaButti K."/>
            <person name="Lindquist E.A."/>
            <person name="Lipzen A."/>
            <person name="Lundell T."/>
            <person name="Morin E."/>
            <person name="Murat C."/>
            <person name="Riley R."/>
            <person name="Ohm R."/>
            <person name="Sun H."/>
            <person name="Tunlid A."/>
            <person name="Henrissat B."/>
            <person name="Grigoriev I.V."/>
            <person name="Hibbett D.S."/>
            <person name="Martin F."/>
        </authorList>
    </citation>
    <scope>NUCLEOTIDE SEQUENCE [LARGE SCALE GENOMIC DNA]</scope>
    <source>
        <strain evidence="3">FD-334 SS-4</strain>
    </source>
</reference>
<dbReference type="OMA" id="HIACAPK"/>
<evidence type="ECO:0000313" key="3">
    <source>
        <dbReference type="Proteomes" id="UP000054270"/>
    </source>
</evidence>
<dbReference type="Pfam" id="PF26138">
    <property type="entry name" value="DUF8040"/>
    <property type="match status" value="1"/>
</dbReference>
<evidence type="ECO:0000259" key="1">
    <source>
        <dbReference type="Pfam" id="PF26138"/>
    </source>
</evidence>
<evidence type="ECO:0000313" key="2">
    <source>
        <dbReference type="EMBL" id="KJA13257.1"/>
    </source>
</evidence>
<name>A0A0D2KFR7_HYPSF</name>
<gene>
    <name evidence="2" type="ORF">HYPSUDRAFT_122442</name>
</gene>